<dbReference type="InterPro" id="IPR013783">
    <property type="entry name" value="Ig-like_fold"/>
</dbReference>
<keyword evidence="5" id="KW-0624">Polysaccharide degradation</keyword>
<dbReference type="PANTHER" id="PTHR22298">
    <property type="entry name" value="ENDO-1,4-BETA-GLUCANASE"/>
    <property type="match status" value="1"/>
</dbReference>
<evidence type="ECO:0000256" key="4">
    <source>
        <dbReference type="ARBA" id="ARBA00023295"/>
    </source>
</evidence>
<feature type="domain" description="Glycoside hydrolase family 9" evidence="6">
    <location>
        <begin position="467"/>
        <end position="860"/>
    </location>
</feature>
<keyword evidence="3" id="KW-0119">Carbohydrate metabolism</keyword>
<dbReference type="Pfam" id="PF00759">
    <property type="entry name" value="Glyco_hydro_9"/>
    <property type="match status" value="1"/>
</dbReference>
<dbReference type="Proteomes" id="UP000179001">
    <property type="component" value="Unassembled WGS sequence"/>
</dbReference>
<protein>
    <submittedName>
        <fullName evidence="8">Uncharacterized protein</fullName>
    </submittedName>
</protein>
<dbReference type="GO" id="GO:0000272">
    <property type="term" value="P:polysaccharide catabolic process"/>
    <property type="evidence" value="ECO:0007669"/>
    <property type="project" value="UniProtKB-KW"/>
</dbReference>
<evidence type="ECO:0000256" key="2">
    <source>
        <dbReference type="ARBA" id="ARBA00022801"/>
    </source>
</evidence>
<evidence type="ECO:0000256" key="3">
    <source>
        <dbReference type="ARBA" id="ARBA00023277"/>
    </source>
</evidence>
<dbReference type="GO" id="GO:0008810">
    <property type="term" value="F:cellulase activity"/>
    <property type="evidence" value="ECO:0007669"/>
    <property type="project" value="InterPro"/>
</dbReference>
<evidence type="ECO:0000256" key="1">
    <source>
        <dbReference type="ARBA" id="ARBA00007072"/>
    </source>
</evidence>
<dbReference type="InterPro" id="IPR004197">
    <property type="entry name" value="Cellulase_Ig-like"/>
</dbReference>
<accession>A0A1F5T041</accession>
<evidence type="ECO:0000313" key="8">
    <source>
        <dbReference type="EMBL" id="OGF32318.1"/>
    </source>
</evidence>
<proteinExistence type="inferred from homology"/>
<feature type="domain" description="Cellulase Ig-like" evidence="7">
    <location>
        <begin position="360"/>
        <end position="444"/>
    </location>
</feature>
<name>A0A1F5T041_9BACT</name>
<dbReference type="Gene3D" id="2.60.40.10">
    <property type="entry name" value="Immunoglobulins"/>
    <property type="match status" value="1"/>
</dbReference>
<keyword evidence="2" id="KW-0378">Hydrolase</keyword>
<reference evidence="8 9" key="1">
    <citation type="journal article" date="2016" name="Nat. Commun.">
        <title>Thousands of microbial genomes shed light on interconnected biogeochemical processes in an aquifer system.</title>
        <authorList>
            <person name="Anantharaman K."/>
            <person name="Brown C.T."/>
            <person name="Hug L.A."/>
            <person name="Sharon I."/>
            <person name="Castelle C.J."/>
            <person name="Probst A.J."/>
            <person name="Thomas B.C."/>
            <person name="Singh A."/>
            <person name="Wilkins M.J."/>
            <person name="Karaoz U."/>
            <person name="Brodie E.L."/>
            <person name="Williams K.H."/>
            <person name="Hubbard S.S."/>
            <person name="Banfield J.F."/>
        </authorList>
    </citation>
    <scope>NUCLEOTIDE SEQUENCE [LARGE SCALE GENOMIC DNA]</scope>
</reference>
<comment type="caution">
    <text evidence="8">The sequence shown here is derived from an EMBL/GenBank/DDBJ whole genome shotgun (WGS) entry which is preliminary data.</text>
</comment>
<dbReference type="InterPro" id="IPR001701">
    <property type="entry name" value="Glyco_hydro_9"/>
</dbReference>
<dbReference type="InterPro" id="IPR012341">
    <property type="entry name" value="6hp_glycosidase-like_sf"/>
</dbReference>
<gene>
    <name evidence="8" type="ORF">A2478_03275</name>
</gene>
<evidence type="ECO:0000256" key="5">
    <source>
        <dbReference type="ARBA" id="ARBA00023326"/>
    </source>
</evidence>
<evidence type="ECO:0000259" key="7">
    <source>
        <dbReference type="Pfam" id="PF02927"/>
    </source>
</evidence>
<keyword evidence="4" id="KW-0326">Glycosidase</keyword>
<dbReference type="InterPro" id="IPR014756">
    <property type="entry name" value="Ig_E-set"/>
</dbReference>
<evidence type="ECO:0000313" key="9">
    <source>
        <dbReference type="Proteomes" id="UP000179001"/>
    </source>
</evidence>
<dbReference type="InterPro" id="IPR008928">
    <property type="entry name" value="6-hairpin_glycosidase_sf"/>
</dbReference>
<dbReference type="Pfam" id="PF02927">
    <property type="entry name" value="CelD_N"/>
    <property type="match status" value="1"/>
</dbReference>
<organism evidence="8 9">
    <name type="scientific">Candidatus Falkowbacteria bacterium RIFOXYC2_FULL_36_12</name>
    <dbReference type="NCBI Taxonomy" id="1798002"/>
    <lineage>
        <taxon>Bacteria</taxon>
        <taxon>Candidatus Falkowiibacteriota</taxon>
    </lineage>
</organism>
<dbReference type="SUPFAM" id="SSF48208">
    <property type="entry name" value="Six-hairpin glycosidases"/>
    <property type="match status" value="1"/>
</dbReference>
<dbReference type="SUPFAM" id="SSF81296">
    <property type="entry name" value="E set domains"/>
    <property type="match status" value="1"/>
</dbReference>
<dbReference type="Gene3D" id="1.50.10.10">
    <property type="match status" value="1"/>
</dbReference>
<comment type="similarity">
    <text evidence="1">Belongs to the glycosyl hydrolase 9 (cellulase E) family.</text>
</comment>
<sequence>MKKFIYIILIVLIVVPVIGSGISFAADCPLQLESAYKISGNKSVYFITDKCQKRPFNNEAKFFSYFTSWGQVKTIDQSILQSIENDQLGFMPWGPLYNPKYGAVVKSVNDPKVYLLLNEKKYWFASENVFTSLGYKWNWIEDGSDSFIAKYDEGGTINYTDHHPNYTIVKYPDSIRVYQIVPDPLNDGVQLKKHIVNEQAFNEAGYRWDRIVIIPNSEIYSDYNIPSGEISAVSASILEVEISGNVNVLDLMNKDKWQIASVDDNNYFGAKKPIKIERFTVTLDAEDRNKNGQNINDRVLRHYVYLYLPQNMKLDYNYTITGNFNLTPYFYNGAEGYFQSQSSQVGPFTLNFGNEDGFSKAIKVNQFAYSNKSNKRYAYAGFWLGSGGTLNINSKEYTIYNWQNKQIVKSAVMIERGYDDLSGENVYEINLTGLTQGKYYIENSELGRSAIFSVQDNVFDGFYTVARGLYQQRAGTSLPAENTDWNHDLCHSIVYKVDILENWGLDFPAGTSKQNPIILEGGWYDAGDFDRRPVHLNTVEQLLATQEAFNNRLSDNILNIPESGNGLPDLFDEALFGLKLFEKLQESDGGVRGGVQTTGHPSVGSCLDDQLIYYTYSKNVYTSYKFAASAAHAGRLLRDLYGQPARGTELIEKAKKAFTWAEGQSNLGTTSPVERNEAQKQSEINRAKMSATGSLFSATNDLIYQNIFSGLWDELRGPTHYDTIYSAWNFAQAGGNNFDVELRQDVRNRIVESANQFVANIDNNKYRNSRGQGYNIAWGTGTTVTQYAFPIVLAYSFNPAQEYIDAVNLNIDYQLGANPNDMSWITGIGYDSPEYPLHLNSMYDGIEQSVPGLPINGPHSRNFDSGVCEPQDYWQCMVYNGFSPSTNSVPKLKQYSPWARMAPMNEFTVWTDMGYTIASFAFQFAVSGQSAPVNLQLHVDDYPLHP</sequence>
<dbReference type="STRING" id="1798002.A2478_03275"/>
<dbReference type="AlphaFoldDB" id="A0A1F5T041"/>
<dbReference type="EMBL" id="MFGJ01000006">
    <property type="protein sequence ID" value="OGF32318.1"/>
    <property type="molecule type" value="Genomic_DNA"/>
</dbReference>
<evidence type="ECO:0000259" key="6">
    <source>
        <dbReference type="Pfam" id="PF00759"/>
    </source>
</evidence>